<organism evidence="3">
    <name type="scientific">Proboscia inermis</name>
    <dbReference type="NCBI Taxonomy" id="420281"/>
    <lineage>
        <taxon>Eukaryota</taxon>
        <taxon>Sar</taxon>
        <taxon>Stramenopiles</taxon>
        <taxon>Ochrophyta</taxon>
        <taxon>Bacillariophyta</taxon>
        <taxon>Coscinodiscophyceae</taxon>
        <taxon>Rhizosoleniophycidae</taxon>
        <taxon>Rhizosoleniales</taxon>
        <taxon>Rhizosoleniaceae</taxon>
        <taxon>Proboscia</taxon>
    </lineage>
</organism>
<name>A0A7S0C118_9STRA</name>
<dbReference type="PANTHER" id="PTHR42961">
    <property type="entry name" value="IRON-SULFUR PROTEIN NUBPL"/>
    <property type="match status" value="1"/>
</dbReference>
<dbReference type="PANTHER" id="PTHR42961:SF2">
    <property type="entry name" value="IRON-SULFUR PROTEIN NUBPL"/>
    <property type="match status" value="1"/>
</dbReference>
<dbReference type="EMBL" id="HBEL01011583">
    <property type="protein sequence ID" value="CAD8409381.1"/>
    <property type="molecule type" value="Transcribed_RNA"/>
</dbReference>
<reference evidence="3" key="1">
    <citation type="submission" date="2021-01" db="EMBL/GenBank/DDBJ databases">
        <authorList>
            <person name="Corre E."/>
            <person name="Pelletier E."/>
            <person name="Niang G."/>
            <person name="Scheremetjew M."/>
            <person name="Finn R."/>
            <person name="Kale V."/>
            <person name="Holt S."/>
            <person name="Cochrane G."/>
            <person name="Meng A."/>
            <person name="Brown T."/>
            <person name="Cohen L."/>
        </authorList>
    </citation>
    <scope>NUCLEOTIDE SEQUENCE</scope>
    <source>
        <strain evidence="3">CCAP1064/1</strain>
    </source>
</reference>
<dbReference type="GO" id="GO:0051539">
    <property type="term" value="F:4 iron, 4 sulfur cluster binding"/>
    <property type="evidence" value="ECO:0007669"/>
    <property type="project" value="TreeGrafter"/>
</dbReference>
<evidence type="ECO:0000256" key="2">
    <source>
        <dbReference type="ARBA" id="ARBA00022840"/>
    </source>
</evidence>
<dbReference type="Pfam" id="PF10609">
    <property type="entry name" value="ParA"/>
    <property type="match status" value="1"/>
</dbReference>
<evidence type="ECO:0000313" key="3">
    <source>
        <dbReference type="EMBL" id="CAD8409381.1"/>
    </source>
</evidence>
<dbReference type="InterPro" id="IPR027417">
    <property type="entry name" value="P-loop_NTPase"/>
</dbReference>
<dbReference type="AlphaFoldDB" id="A0A7S0C118"/>
<gene>
    <name evidence="3" type="ORF">PINE0816_LOCUS5504</name>
</gene>
<evidence type="ECO:0008006" key="4">
    <source>
        <dbReference type="Google" id="ProtNLM"/>
    </source>
</evidence>
<dbReference type="GO" id="GO:0005524">
    <property type="term" value="F:ATP binding"/>
    <property type="evidence" value="ECO:0007669"/>
    <property type="project" value="UniProtKB-KW"/>
</dbReference>
<dbReference type="GO" id="GO:0016226">
    <property type="term" value="P:iron-sulfur cluster assembly"/>
    <property type="evidence" value="ECO:0007669"/>
    <property type="project" value="InterPro"/>
</dbReference>
<accession>A0A7S0C118</accession>
<proteinExistence type="predicted"/>
<dbReference type="InterPro" id="IPR044304">
    <property type="entry name" value="NUBPL-like"/>
</dbReference>
<dbReference type="SUPFAM" id="SSF52540">
    <property type="entry name" value="P-loop containing nucleoside triphosphate hydrolases"/>
    <property type="match status" value="1"/>
</dbReference>
<keyword evidence="2" id="KW-0067">ATP-binding</keyword>
<sequence length="334" mass="35501">MVYPIEHEGVKMISLGFVSPKSGVPGSGTDTGASVMRGPMASKVVTQLLKGTDWGEVDILILDMPPGTGDVQLTVCQDLTLSGAVCVTTPSKLAAADAEKGIDMFTSLGVPTLAAVLNMSYFECDGGGRHYPFGGNGGGDSLAESLKVAPSHIFHMPVSTAINSANEDGNPICLSTPTGANAELSAFADLARLVSHELYVLQHGGNLKSREDGEDNFDGIRVKFDEDEEFDASNIILTADNKRKRFVVRFFSEVGATQKNVNGKDLIGRNPKTGDKLVNEVEAEGETSNHNHSNLFPAKIERKGYYGYSVEWASGATMIYSMLSICKSAGGKIV</sequence>
<dbReference type="Gene3D" id="3.40.50.300">
    <property type="entry name" value="P-loop containing nucleotide triphosphate hydrolases"/>
    <property type="match status" value="1"/>
</dbReference>
<dbReference type="InterPro" id="IPR033756">
    <property type="entry name" value="YlxH/NBP35"/>
</dbReference>
<evidence type="ECO:0000256" key="1">
    <source>
        <dbReference type="ARBA" id="ARBA00022741"/>
    </source>
</evidence>
<keyword evidence="1" id="KW-0547">Nucleotide-binding</keyword>
<protein>
    <recommendedName>
        <fullName evidence="4">Gamma-butyrobetaine hydroxylase-like N-terminal domain-containing protein</fullName>
    </recommendedName>
</protein>